<dbReference type="HOGENOM" id="CLU_022620_4_2_1"/>
<gene>
    <name evidence="5" type="ORF">KUCA_T00000996001</name>
</gene>
<dbReference type="PANTHER" id="PTHR10026">
    <property type="entry name" value="CYCLIN"/>
    <property type="match status" value="1"/>
</dbReference>
<feature type="region of interest" description="Disordered" evidence="3">
    <location>
        <begin position="292"/>
        <end position="322"/>
    </location>
</feature>
<reference evidence="5" key="2">
    <citation type="submission" date="2014-02" db="EMBL/GenBank/DDBJ databases">
        <title>Complete DNA sequence of /Kuraishia capsulata/ illustrates novel genomic features among budding yeasts (/Saccharomycotina/).</title>
        <authorList>
            <person name="Morales L."/>
            <person name="Noel B."/>
            <person name="Porcel B."/>
            <person name="Marcet-Houben M."/>
            <person name="Hullo M-F."/>
            <person name="Sacerdot C."/>
            <person name="Tekaia F."/>
            <person name="Leh-Louis V."/>
            <person name="Despons L."/>
            <person name="Khanna V."/>
            <person name="Aury J-M."/>
            <person name="Barbe V."/>
            <person name="Couloux A."/>
            <person name="Labadie K."/>
            <person name="Pelletier E."/>
            <person name="Souciet J-L."/>
            <person name="Boekhout T."/>
            <person name="Gabaldon T."/>
            <person name="Wincker P."/>
            <person name="Dujon B."/>
        </authorList>
    </citation>
    <scope>NUCLEOTIDE SEQUENCE</scope>
    <source>
        <strain evidence="5">CBS 1993</strain>
    </source>
</reference>
<name>W6MG89_9ASCO</name>
<feature type="region of interest" description="Disordered" evidence="3">
    <location>
        <begin position="381"/>
        <end position="420"/>
    </location>
</feature>
<keyword evidence="6" id="KW-1185">Reference proteome</keyword>
<dbReference type="GO" id="GO:1905866">
    <property type="term" value="P:positive regulation of Atg1/ULK1 kinase complex assembly"/>
    <property type="evidence" value="ECO:0007669"/>
    <property type="project" value="EnsemblFungi"/>
</dbReference>
<evidence type="ECO:0000259" key="4">
    <source>
        <dbReference type="SMART" id="SM00385"/>
    </source>
</evidence>
<dbReference type="InterPro" id="IPR006671">
    <property type="entry name" value="Cyclin_N"/>
</dbReference>
<dbReference type="InterPro" id="IPR036915">
    <property type="entry name" value="Cyclin-like_sf"/>
</dbReference>
<dbReference type="Pfam" id="PF00134">
    <property type="entry name" value="Cyclin_N"/>
    <property type="match status" value="1"/>
</dbReference>
<feature type="compositionally biased region" description="Basic and acidic residues" evidence="3">
    <location>
        <begin position="398"/>
        <end position="420"/>
    </location>
</feature>
<dbReference type="GeneID" id="34518432"/>
<organism evidence="5 6">
    <name type="scientific">Kuraishia capsulata CBS 1993</name>
    <dbReference type="NCBI Taxonomy" id="1382522"/>
    <lineage>
        <taxon>Eukaryota</taxon>
        <taxon>Fungi</taxon>
        <taxon>Dikarya</taxon>
        <taxon>Ascomycota</taxon>
        <taxon>Saccharomycotina</taxon>
        <taxon>Pichiomycetes</taxon>
        <taxon>Pichiales</taxon>
        <taxon>Pichiaceae</taxon>
        <taxon>Kuraishia</taxon>
    </lineage>
</organism>
<evidence type="ECO:0000256" key="3">
    <source>
        <dbReference type="SAM" id="MobiDB-lite"/>
    </source>
</evidence>
<keyword evidence="1 2" id="KW-0195">Cyclin</keyword>
<dbReference type="InterPro" id="IPR031658">
    <property type="entry name" value="Cyclin_C_2"/>
</dbReference>
<dbReference type="InterPro" id="IPR013763">
    <property type="entry name" value="Cyclin-like_dom"/>
</dbReference>
<dbReference type="EMBL" id="HG793125">
    <property type="protein sequence ID" value="CDK25029.1"/>
    <property type="molecule type" value="Genomic_DNA"/>
</dbReference>
<proteinExistence type="inferred from homology"/>
<dbReference type="GO" id="GO:0070985">
    <property type="term" value="C:transcription factor TFIIK complex"/>
    <property type="evidence" value="ECO:0007669"/>
    <property type="project" value="EnsemblFungi"/>
</dbReference>
<evidence type="ECO:0000313" key="5">
    <source>
        <dbReference type="EMBL" id="CDK25029.1"/>
    </source>
</evidence>
<accession>W6MG89</accession>
<dbReference type="GO" id="GO:0016538">
    <property type="term" value="F:cyclin-dependent protein serine/threonine kinase regulator activity"/>
    <property type="evidence" value="ECO:0007669"/>
    <property type="project" value="EnsemblFungi"/>
</dbReference>
<dbReference type="CDD" id="cd20524">
    <property type="entry name" value="CYCLIN_CCNH_rpt1"/>
    <property type="match status" value="1"/>
</dbReference>
<dbReference type="InterPro" id="IPR043198">
    <property type="entry name" value="Cyclin/Ssn8"/>
</dbReference>
<evidence type="ECO:0000256" key="2">
    <source>
        <dbReference type="RuleBase" id="RU000383"/>
    </source>
</evidence>
<dbReference type="AlphaFoldDB" id="W6MG89"/>
<dbReference type="CDD" id="cd20525">
    <property type="entry name" value="CYCLIN_CCNH_rpt2"/>
    <property type="match status" value="1"/>
</dbReference>
<evidence type="ECO:0000313" key="6">
    <source>
        <dbReference type="Proteomes" id="UP000019384"/>
    </source>
</evidence>
<dbReference type="GO" id="GO:0006367">
    <property type="term" value="P:transcription initiation at RNA polymerase II promoter"/>
    <property type="evidence" value="ECO:0007669"/>
    <property type="project" value="EnsemblFungi"/>
</dbReference>
<dbReference type="RefSeq" id="XP_022457044.1">
    <property type="nucleotide sequence ID" value="XM_022605591.1"/>
</dbReference>
<dbReference type="GO" id="GO:0006357">
    <property type="term" value="P:regulation of transcription by RNA polymerase II"/>
    <property type="evidence" value="ECO:0007669"/>
    <property type="project" value="InterPro"/>
</dbReference>
<dbReference type="GO" id="GO:0006995">
    <property type="term" value="P:cellular response to nitrogen starvation"/>
    <property type="evidence" value="ECO:0007669"/>
    <property type="project" value="EnsemblFungi"/>
</dbReference>
<evidence type="ECO:0000256" key="1">
    <source>
        <dbReference type="ARBA" id="ARBA00023127"/>
    </source>
</evidence>
<dbReference type="Gene3D" id="1.10.472.10">
    <property type="entry name" value="Cyclin-like"/>
    <property type="match status" value="2"/>
</dbReference>
<dbReference type="GO" id="GO:0010508">
    <property type="term" value="P:positive regulation of autophagy"/>
    <property type="evidence" value="ECO:0007669"/>
    <property type="project" value="EnsemblFungi"/>
</dbReference>
<dbReference type="Proteomes" id="UP000019384">
    <property type="component" value="Unassembled WGS sequence"/>
</dbReference>
<dbReference type="SMART" id="SM00385">
    <property type="entry name" value="CYCLIN"/>
    <property type="match status" value="1"/>
</dbReference>
<dbReference type="Pfam" id="PF16899">
    <property type="entry name" value="Cyclin_C_2"/>
    <property type="match status" value="1"/>
</dbReference>
<dbReference type="STRING" id="1382522.W6MG89"/>
<dbReference type="GO" id="GO:0006289">
    <property type="term" value="P:nucleotide-excision repair"/>
    <property type="evidence" value="ECO:0007669"/>
    <property type="project" value="EnsemblFungi"/>
</dbReference>
<sequence>MSKVVFESEFLPITTVLVSLFTRVFLEEMSVNDTKPTTKRVSNDDLYRRSSQYRVWSFTSEELQRRRQDNNLNGTKVVKQRVDDLEATTPELQEVKESGVEPITVDEEAKIVAYYARKASDVAHFFKLPTQARATAISFLKKFFLMHSVMEYHPLNVMYSCIFLAAKSENSFIGIKTFTGAMPKLTPESILENEYPILESLQFTLLCQHPFRPLYGFYLDVQAVLPKADKSRLGQGYDRARKIVNESLFSDTCFLYTPPQIALAALWEVDSVVVERYLARKFGYKKKKDDGLASVKEDPSEEPTDVKEENTEEETKLDVQEEEIKAKTPEQHYNFIMTIVKKCSQHIHEALNPSLEEAKIISTKVHFCLEPKKLAKKLAKQRLTDAKTPEVSVSLEAESLKREPDSDVSLREDLKRAKID</sequence>
<dbReference type="SUPFAM" id="SSF47954">
    <property type="entry name" value="Cyclin-like"/>
    <property type="match status" value="2"/>
</dbReference>
<feature type="domain" description="Cyclin-like" evidence="4">
    <location>
        <begin position="117"/>
        <end position="199"/>
    </location>
</feature>
<protein>
    <recommendedName>
        <fullName evidence="4">Cyclin-like domain-containing protein</fullName>
    </recommendedName>
</protein>
<comment type="similarity">
    <text evidence="2">Belongs to the cyclin family.</text>
</comment>
<dbReference type="OrthoDB" id="340962at2759"/>
<reference evidence="5" key="1">
    <citation type="submission" date="2013-12" db="EMBL/GenBank/DDBJ databases">
        <authorList>
            <person name="Genoscope - CEA"/>
        </authorList>
    </citation>
    <scope>NUCLEOTIDE SEQUENCE</scope>
    <source>
        <strain evidence="5">CBS 1993</strain>
    </source>
</reference>